<evidence type="ECO:0000313" key="3">
    <source>
        <dbReference type="Proteomes" id="UP000037755"/>
    </source>
</evidence>
<evidence type="ECO:0000256" key="1">
    <source>
        <dbReference type="SAM" id="SignalP"/>
    </source>
</evidence>
<feature type="chain" id="PRO_5005818753" description="Outer membrane protein beta-barrel domain-containing protein" evidence="1">
    <location>
        <begin position="19"/>
        <end position="226"/>
    </location>
</feature>
<keyword evidence="3" id="KW-1185">Reference proteome</keyword>
<sequence length="226" mass="25216">MKKITLLLLALFAGKAFAQETETTTTRTKTEIEWYFGFGAAFHPDYNINSNLAAGGVKELPGVTPASVIGWNATFENNLSLTFEFGTTYTFNNRKKDGSQLLQVPVKLRLQYILAENNKLQFAAGGDVTFIASNLSVFSDATEIDMDDLNPETNTGFIPLRNQSWFVGPSASLAFKDKNNRRSFVLNAGYDFCFTNSKWKSDFANIVNPVRENGGRFYVNLFIPIN</sequence>
<evidence type="ECO:0008006" key="4">
    <source>
        <dbReference type="Google" id="ProtNLM"/>
    </source>
</evidence>
<dbReference type="OrthoDB" id="1357163at2"/>
<proteinExistence type="predicted"/>
<accession>A0A0M8MKW7</accession>
<dbReference type="EMBL" id="LIYD01000005">
    <property type="protein sequence ID" value="KOS07638.1"/>
    <property type="molecule type" value="Genomic_DNA"/>
</dbReference>
<dbReference type="Proteomes" id="UP000037755">
    <property type="component" value="Unassembled WGS sequence"/>
</dbReference>
<dbReference type="STRING" id="1202724.AM493_17505"/>
<dbReference type="PATRIC" id="fig|1202724.3.peg.3639"/>
<comment type="caution">
    <text evidence="2">The sequence shown here is derived from an EMBL/GenBank/DDBJ whole genome shotgun (WGS) entry which is preliminary data.</text>
</comment>
<protein>
    <recommendedName>
        <fullName evidence="4">Outer membrane protein beta-barrel domain-containing protein</fullName>
    </recommendedName>
</protein>
<keyword evidence="1" id="KW-0732">Signal</keyword>
<name>A0A0M8MKW7_9FLAO</name>
<feature type="signal peptide" evidence="1">
    <location>
        <begin position="1"/>
        <end position="18"/>
    </location>
</feature>
<dbReference type="AlphaFoldDB" id="A0A0M8MKW7"/>
<organism evidence="2 3">
    <name type="scientific">Flavobacterium akiainvivens</name>
    <dbReference type="NCBI Taxonomy" id="1202724"/>
    <lineage>
        <taxon>Bacteria</taxon>
        <taxon>Pseudomonadati</taxon>
        <taxon>Bacteroidota</taxon>
        <taxon>Flavobacteriia</taxon>
        <taxon>Flavobacteriales</taxon>
        <taxon>Flavobacteriaceae</taxon>
        <taxon>Flavobacterium</taxon>
    </lineage>
</organism>
<evidence type="ECO:0000313" key="2">
    <source>
        <dbReference type="EMBL" id="KOS07638.1"/>
    </source>
</evidence>
<gene>
    <name evidence="2" type="ORF">AM493_17505</name>
</gene>
<reference evidence="2 3" key="1">
    <citation type="submission" date="2015-08" db="EMBL/GenBank/DDBJ databases">
        <title>Whole genome sequence of Flavobacterium akiainvivens IK-1T, from decaying Wikstroemia oahuensis, an endemic Hawaiian shrub.</title>
        <authorList>
            <person name="Wan X."/>
            <person name="Hou S."/>
            <person name="Saito J."/>
            <person name="Donachie S."/>
        </authorList>
    </citation>
    <scope>NUCLEOTIDE SEQUENCE [LARGE SCALE GENOMIC DNA]</scope>
    <source>
        <strain evidence="2 3">IK-1</strain>
    </source>
</reference>
<dbReference type="RefSeq" id="WP_054409351.1">
    <property type="nucleotide sequence ID" value="NZ_FOYA01000002.1"/>
</dbReference>